<sequence>MLTKLRRSFFDYIKENLFLYFIAILILVVGIVSGSISVKALNVQQKDNLINYINLFFQKVDINALNSKLVLKYSILNNLKLVSLIWVLGLTIIGIPFVMLILFIKGFILGFTVGFLIDELGFTGILFSTISLFPQNIIIIPSIVIIGVSALSFSLILLKNKRGAEKYSIIQQVTGYTILVSLMALIIILGCFIEAYISPVFMKMMLPYI</sequence>
<dbReference type="NCBIfam" id="TIGR02831">
    <property type="entry name" value="spo_II_M"/>
    <property type="match status" value="1"/>
</dbReference>
<dbReference type="AlphaFoldDB" id="A0A8A0RRD2"/>
<evidence type="ECO:0000313" key="2">
    <source>
        <dbReference type="EMBL" id="QSQ10078.1"/>
    </source>
</evidence>
<dbReference type="Pfam" id="PF01944">
    <property type="entry name" value="SpoIIM"/>
    <property type="match status" value="1"/>
</dbReference>
<keyword evidence="1" id="KW-1133">Transmembrane helix</keyword>
<dbReference type="Proteomes" id="UP000662904">
    <property type="component" value="Chromosome"/>
</dbReference>
<feature type="transmembrane region" description="Helical" evidence="1">
    <location>
        <begin position="17"/>
        <end position="38"/>
    </location>
</feature>
<dbReference type="InterPro" id="IPR002798">
    <property type="entry name" value="SpoIIM-like"/>
</dbReference>
<organism evidence="2 3">
    <name type="scientific">Koleobacter methoxysyntrophicus</name>
    <dbReference type="NCBI Taxonomy" id="2751313"/>
    <lineage>
        <taxon>Bacteria</taxon>
        <taxon>Bacillati</taxon>
        <taxon>Bacillota</taxon>
        <taxon>Clostridia</taxon>
        <taxon>Koleobacterales</taxon>
        <taxon>Koleobacteraceae</taxon>
        <taxon>Koleobacter</taxon>
    </lineage>
</organism>
<keyword evidence="1" id="KW-0472">Membrane</keyword>
<feature type="transmembrane region" description="Helical" evidence="1">
    <location>
        <begin position="84"/>
        <end position="117"/>
    </location>
</feature>
<evidence type="ECO:0000256" key="1">
    <source>
        <dbReference type="SAM" id="Phobius"/>
    </source>
</evidence>
<reference evidence="2" key="1">
    <citation type="submission" date="2020-07" db="EMBL/GenBank/DDBJ databases">
        <title>Koleobacter methoxysyntrophicus gen. nov., sp. nov., a novel anaerobic bacterium isolated from deep subsurface oil field and proposal of Koleobacterales ord. nov. in the phylum Firmicutes.</title>
        <authorList>
            <person name="Sakamoto S."/>
            <person name="Tamaki H."/>
        </authorList>
    </citation>
    <scope>NUCLEOTIDE SEQUENCE</scope>
    <source>
        <strain evidence="2">NRmbB1</strain>
    </source>
</reference>
<feature type="transmembrane region" description="Helical" evidence="1">
    <location>
        <begin position="178"/>
        <end position="197"/>
    </location>
</feature>
<keyword evidence="3" id="KW-1185">Reference proteome</keyword>
<dbReference type="EMBL" id="CP059066">
    <property type="protein sequence ID" value="QSQ10078.1"/>
    <property type="molecule type" value="Genomic_DNA"/>
</dbReference>
<keyword evidence="1" id="KW-0812">Transmembrane</keyword>
<proteinExistence type="predicted"/>
<dbReference type="InterPro" id="IPR014196">
    <property type="entry name" value="SpoIIM"/>
</dbReference>
<protein>
    <submittedName>
        <fullName evidence="2">Stage II sporulation protein M</fullName>
    </submittedName>
</protein>
<dbReference type="PIRSF" id="PIRSF038973">
    <property type="entry name" value="SpoIIM"/>
    <property type="match status" value="1"/>
</dbReference>
<dbReference type="KEGG" id="kme:H0A61_02470"/>
<name>A0A8A0RRD2_9FIRM</name>
<feature type="transmembrane region" description="Helical" evidence="1">
    <location>
        <begin position="137"/>
        <end position="158"/>
    </location>
</feature>
<gene>
    <name evidence="2" type="primary">spoIIM</name>
    <name evidence="2" type="ORF">H0A61_02470</name>
</gene>
<evidence type="ECO:0000313" key="3">
    <source>
        <dbReference type="Proteomes" id="UP000662904"/>
    </source>
</evidence>
<accession>A0A8A0RRD2</accession>